<dbReference type="InterPro" id="IPR011990">
    <property type="entry name" value="TPR-like_helical_dom_sf"/>
</dbReference>
<accession>A0A8J7AWL3</accession>
<feature type="repeat" description="TPR" evidence="3">
    <location>
        <begin position="89"/>
        <end position="122"/>
    </location>
</feature>
<evidence type="ECO:0000256" key="2">
    <source>
        <dbReference type="ARBA" id="ARBA00022803"/>
    </source>
</evidence>
<dbReference type="AlphaFoldDB" id="A0A8J7AWL3"/>
<name>A0A8J7AWL3_9CYAN</name>
<keyword evidence="1" id="KW-0677">Repeat</keyword>
<evidence type="ECO:0000256" key="1">
    <source>
        <dbReference type="ARBA" id="ARBA00022737"/>
    </source>
</evidence>
<reference evidence="4" key="1">
    <citation type="submission" date="2020-10" db="EMBL/GenBank/DDBJ databases">
        <authorList>
            <person name="Castelo-Branco R."/>
            <person name="Eusebio N."/>
            <person name="Adriana R."/>
            <person name="Vieira A."/>
            <person name="Brugerolle De Fraissinette N."/>
            <person name="Rezende De Castro R."/>
            <person name="Schneider M.P."/>
            <person name="Vasconcelos V."/>
            <person name="Leao P.N."/>
        </authorList>
    </citation>
    <scope>NUCLEOTIDE SEQUENCE</scope>
    <source>
        <strain evidence="4">LEGE 07310</strain>
    </source>
</reference>
<dbReference type="PROSITE" id="PS50005">
    <property type="entry name" value="TPR"/>
    <property type="match status" value="2"/>
</dbReference>
<evidence type="ECO:0000313" key="4">
    <source>
        <dbReference type="EMBL" id="MBE9077202.1"/>
    </source>
</evidence>
<organism evidence="4 5">
    <name type="scientific">Vasconcelosia minhoensis LEGE 07310</name>
    <dbReference type="NCBI Taxonomy" id="915328"/>
    <lineage>
        <taxon>Bacteria</taxon>
        <taxon>Bacillati</taxon>
        <taxon>Cyanobacteriota</taxon>
        <taxon>Cyanophyceae</taxon>
        <taxon>Nodosilineales</taxon>
        <taxon>Cymatolegaceae</taxon>
        <taxon>Vasconcelosia</taxon>
        <taxon>Vasconcelosia minhoensis</taxon>
    </lineage>
</organism>
<protein>
    <submittedName>
        <fullName evidence="4">Tetratricopeptide repeat protein</fullName>
    </submittedName>
</protein>
<dbReference type="PANTHER" id="PTHR45586:SF1">
    <property type="entry name" value="LIPOPOLYSACCHARIDE ASSEMBLY PROTEIN B"/>
    <property type="match status" value="1"/>
</dbReference>
<dbReference type="InterPro" id="IPR019734">
    <property type="entry name" value="TPR_rpt"/>
</dbReference>
<dbReference type="RefSeq" id="WP_193905867.1">
    <property type="nucleotide sequence ID" value="NZ_JADEXG010000014.1"/>
</dbReference>
<comment type="caution">
    <text evidence="4">The sequence shown here is derived from an EMBL/GenBank/DDBJ whole genome shotgun (WGS) entry which is preliminary data.</text>
</comment>
<proteinExistence type="predicted"/>
<dbReference type="Pfam" id="PF13432">
    <property type="entry name" value="TPR_16"/>
    <property type="match status" value="4"/>
</dbReference>
<dbReference type="SUPFAM" id="SSF48452">
    <property type="entry name" value="TPR-like"/>
    <property type="match status" value="3"/>
</dbReference>
<keyword evidence="2 3" id="KW-0802">TPR repeat</keyword>
<keyword evidence="5" id="KW-1185">Reference proteome</keyword>
<dbReference type="Proteomes" id="UP000636505">
    <property type="component" value="Unassembled WGS sequence"/>
</dbReference>
<dbReference type="PANTHER" id="PTHR45586">
    <property type="entry name" value="TPR REPEAT-CONTAINING PROTEIN PA4667"/>
    <property type="match status" value="1"/>
</dbReference>
<dbReference type="EMBL" id="JADEXG010000014">
    <property type="protein sequence ID" value="MBE9077202.1"/>
    <property type="molecule type" value="Genomic_DNA"/>
</dbReference>
<evidence type="ECO:0000256" key="3">
    <source>
        <dbReference type="PROSITE-ProRule" id="PRU00339"/>
    </source>
</evidence>
<dbReference type="InterPro" id="IPR051012">
    <property type="entry name" value="CellSynth/LPSAsmb/PSIAsmb"/>
</dbReference>
<dbReference type="Gene3D" id="1.25.40.10">
    <property type="entry name" value="Tetratricopeptide repeat domain"/>
    <property type="match status" value="4"/>
</dbReference>
<dbReference type="SMART" id="SM00028">
    <property type="entry name" value="TPR"/>
    <property type="match status" value="6"/>
</dbReference>
<feature type="repeat" description="TPR" evidence="3">
    <location>
        <begin position="156"/>
        <end position="189"/>
    </location>
</feature>
<gene>
    <name evidence="4" type="ORF">IQ241_07825</name>
</gene>
<evidence type="ECO:0000313" key="5">
    <source>
        <dbReference type="Proteomes" id="UP000636505"/>
    </source>
</evidence>
<sequence>MVKRKKKPANLRTWGFGTKNLESELRRVEAYLAKENWIDALEVLQTLVEQQPQHKKIWGYMAEASFEIGNMQLYQKACEGLCRAAPNDASSAFQLGSAYLHNLHPLLALEAFERAVAIAPDHELAAKAKETLEQLTPQLTGVLEEMGLTQANGKEIAILHERGQAYLEQGDYAAAREAENQVLALHPDFLSAHNNLSLISWLEGDAEDAIAIAQHVLERDPDNIHALSNLVHYRVVVGQAEAAQPYGERLKASQADAWDGWTKKLEGLSYLADDAGVVEVFEQAVAAGVADSPAGAMFYHLAAVGLARTGDRVAAIAQWGKALELQPSLDLAADNLRDIRKPASQRHGAWPYSWEYWLPPKASADLMESLKTAKPLTTVDQIVPKIRAFLSRHPELLTLFPRILERGGPAGQQFVFGNAAQIRSPELLEMVKDFALSQSGTDQMRYQAAMLAVEVGLLAKDKVRLWMGGEWRELMLLAYEFHGELMYEHSKQVEKLLAQGTPLLRQRTKSQAEAAEALFMEALKLEPDAPDLKNNLAMAYLIQGREADSQALIDEVIERYPDYLFARAARAEALIDAGELDAAEALLKPFLKRDRFHFMEFSAFSEAYITLLLAQKQRDGARSWLQMWQQALPDDPRLARWKERLSAEPPLLK</sequence>